<evidence type="ECO:0000256" key="3">
    <source>
        <dbReference type="ARBA" id="ARBA00022475"/>
    </source>
</evidence>
<accession>A0A5E5BDW2</accession>
<feature type="transmembrane region" description="Helical" evidence="8">
    <location>
        <begin position="373"/>
        <end position="391"/>
    </location>
</feature>
<dbReference type="InterPro" id="IPR005829">
    <property type="entry name" value="Sugar_transporter_CS"/>
</dbReference>
<dbReference type="PANTHER" id="PTHR43528:SF8">
    <property type="entry name" value="BLR0239 PROTEIN"/>
    <property type="match status" value="1"/>
</dbReference>
<dbReference type="InterPro" id="IPR020846">
    <property type="entry name" value="MFS_dom"/>
</dbReference>
<keyword evidence="2" id="KW-0813">Transport</keyword>
<evidence type="ECO:0000256" key="8">
    <source>
        <dbReference type="SAM" id="Phobius"/>
    </source>
</evidence>
<evidence type="ECO:0000256" key="4">
    <source>
        <dbReference type="ARBA" id="ARBA00022692"/>
    </source>
</evidence>
<feature type="transmembrane region" description="Helical" evidence="8">
    <location>
        <begin position="330"/>
        <end position="352"/>
    </location>
</feature>
<organism evidence="10 11">
    <name type="scientific">Pandoraea sputorum</name>
    <dbReference type="NCBI Taxonomy" id="93222"/>
    <lineage>
        <taxon>Bacteria</taxon>
        <taxon>Pseudomonadati</taxon>
        <taxon>Pseudomonadota</taxon>
        <taxon>Betaproteobacteria</taxon>
        <taxon>Burkholderiales</taxon>
        <taxon>Burkholderiaceae</taxon>
        <taxon>Pandoraea</taxon>
    </lineage>
</organism>
<evidence type="ECO:0000256" key="1">
    <source>
        <dbReference type="ARBA" id="ARBA00004651"/>
    </source>
</evidence>
<evidence type="ECO:0000313" key="11">
    <source>
        <dbReference type="Proteomes" id="UP000335538"/>
    </source>
</evidence>
<keyword evidence="6 8" id="KW-1133">Transmembrane helix</keyword>
<dbReference type="InterPro" id="IPR005828">
    <property type="entry name" value="MFS_sugar_transport-like"/>
</dbReference>
<dbReference type="InterPro" id="IPR036259">
    <property type="entry name" value="MFS_trans_sf"/>
</dbReference>
<feature type="transmembrane region" description="Helical" evidence="8">
    <location>
        <begin position="156"/>
        <end position="175"/>
    </location>
</feature>
<evidence type="ECO:0000259" key="9">
    <source>
        <dbReference type="PROSITE" id="PS50850"/>
    </source>
</evidence>
<dbReference type="Gene3D" id="1.20.1250.20">
    <property type="entry name" value="MFS general substrate transporter like domains"/>
    <property type="match status" value="2"/>
</dbReference>
<feature type="transmembrane region" description="Helical" evidence="8">
    <location>
        <begin position="397"/>
        <end position="416"/>
    </location>
</feature>
<dbReference type="PROSITE" id="PS00217">
    <property type="entry name" value="SUGAR_TRANSPORT_2"/>
    <property type="match status" value="1"/>
</dbReference>
<dbReference type="InterPro" id="IPR051084">
    <property type="entry name" value="H+-coupled_symporters"/>
</dbReference>
<evidence type="ECO:0000313" key="10">
    <source>
        <dbReference type="EMBL" id="VVE84391.1"/>
    </source>
</evidence>
<keyword evidence="4 8" id="KW-0812">Transmembrane</keyword>
<reference evidence="10 11" key="1">
    <citation type="submission" date="2019-08" db="EMBL/GenBank/DDBJ databases">
        <authorList>
            <person name="Peeters C."/>
        </authorList>
    </citation>
    <scope>NUCLEOTIDE SEQUENCE [LARGE SCALE GENOMIC DNA]</scope>
    <source>
        <strain evidence="10 11">LMG 31121</strain>
    </source>
</reference>
<feature type="transmembrane region" description="Helical" evidence="8">
    <location>
        <begin position="303"/>
        <end position="324"/>
    </location>
</feature>
<dbReference type="PANTHER" id="PTHR43528">
    <property type="entry name" value="ALPHA-KETOGLUTARATE PERMEASE"/>
    <property type="match status" value="1"/>
</dbReference>
<feature type="transmembrane region" description="Helical" evidence="8">
    <location>
        <begin position="86"/>
        <end position="104"/>
    </location>
</feature>
<name>A0A5E5BDW2_9BURK</name>
<dbReference type="Pfam" id="PF00083">
    <property type="entry name" value="Sugar_tr"/>
    <property type="match status" value="2"/>
</dbReference>
<dbReference type="AlphaFoldDB" id="A0A5E5BDW2"/>
<feature type="domain" description="Major facilitator superfamily (MFS) profile" evidence="9">
    <location>
        <begin position="15"/>
        <end position="428"/>
    </location>
</feature>
<protein>
    <submittedName>
        <fullName evidence="10">Membrane protein</fullName>
    </submittedName>
</protein>
<dbReference type="SUPFAM" id="SSF103473">
    <property type="entry name" value="MFS general substrate transporter"/>
    <property type="match status" value="1"/>
</dbReference>
<keyword evidence="3" id="KW-1003">Cell membrane</keyword>
<evidence type="ECO:0000256" key="5">
    <source>
        <dbReference type="ARBA" id="ARBA00022847"/>
    </source>
</evidence>
<dbReference type="PROSITE" id="PS50850">
    <property type="entry name" value="MFS"/>
    <property type="match status" value="1"/>
</dbReference>
<proteinExistence type="predicted"/>
<gene>
    <name evidence="10" type="ORF">PSP31121_04739</name>
</gene>
<keyword evidence="7 8" id="KW-0472">Membrane</keyword>
<dbReference type="RefSeq" id="WP_150810979.1">
    <property type="nucleotide sequence ID" value="NZ_CABPSR010000018.1"/>
</dbReference>
<feature type="transmembrane region" description="Helical" evidence="8">
    <location>
        <begin position="54"/>
        <end position="74"/>
    </location>
</feature>
<feature type="transmembrane region" description="Helical" evidence="8">
    <location>
        <begin position="124"/>
        <end position="144"/>
    </location>
</feature>
<feature type="transmembrane region" description="Helical" evidence="8">
    <location>
        <begin position="234"/>
        <end position="255"/>
    </location>
</feature>
<evidence type="ECO:0000256" key="2">
    <source>
        <dbReference type="ARBA" id="ARBA00022448"/>
    </source>
</evidence>
<evidence type="ECO:0000256" key="7">
    <source>
        <dbReference type="ARBA" id="ARBA00023136"/>
    </source>
</evidence>
<dbReference type="GO" id="GO:0005886">
    <property type="term" value="C:plasma membrane"/>
    <property type="evidence" value="ECO:0007669"/>
    <property type="project" value="UniProtKB-SubCell"/>
</dbReference>
<keyword evidence="5" id="KW-0769">Symport</keyword>
<dbReference type="GO" id="GO:0015293">
    <property type="term" value="F:symporter activity"/>
    <property type="evidence" value="ECO:0007669"/>
    <property type="project" value="UniProtKB-KW"/>
</dbReference>
<dbReference type="Proteomes" id="UP000335538">
    <property type="component" value="Unassembled WGS sequence"/>
</dbReference>
<comment type="subcellular location">
    <subcellularLocation>
        <location evidence="1">Cell membrane</location>
        <topology evidence="1">Multi-pass membrane protein</topology>
    </subcellularLocation>
</comment>
<evidence type="ECO:0000256" key="6">
    <source>
        <dbReference type="ARBA" id="ARBA00022989"/>
    </source>
</evidence>
<dbReference type="EMBL" id="CABPSR010000018">
    <property type="protein sequence ID" value="VVE84391.1"/>
    <property type="molecule type" value="Genomic_DNA"/>
</dbReference>
<feature type="transmembrane region" description="Helical" evidence="8">
    <location>
        <begin position="187"/>
        <end position="206"/>
    </location>
</feature>
<sequence length="433" mass="46116">MTDLLPAHAPASWRTVLGTTIGNALEWYDFLIFGYLSPLLAPQFFPSDDPLTSMLLTTATFGVGFIVRPLAGIWMGQYADRRGRKAALSLIIAVMFVATAMLALGPTYEQAGRWAQVMLVTSRILQGISAGGEFGCATALLVELAPSDKKGLYGSWQMVAQSLGALMATLMAAGLTSGFSHQALTSGAWRLAFFVGLIIGPAGYWIRRNIPESAAFRRNTVKASILRHRRPTHAPAAIVICLALGGATSVMVYVATGYLPIFAVHTLHLPQTMPFLVLTLTLPVRVMLIPVFGHLADRIGRRIVLGTALVCFIALVYPAFLGLAHAPGMASLLAVQLLFAILTAAVMGPFAATAAELFPIDVRATGMSFTSNLSVALLGGFTPFLLTWLVAKTGDVMMPAHYMVVFLSMGALSLLGMPPTAPATLRCHRAGGR</sequence>
<feature type="transmembrane region" description="Helical" evidence="8">
    <location>
        <begin position="275"/>
        <end position="296"/>
    </location>
</feature>